<evidence type="ECO:0000313" key="2">
    <source>
        <dbReference type="EMBL" id="MFC5459660.1"/>
    </source>
</evidence>
<comment type="caution">
    <text evidence="2">The sequence shown here is derived from an EMBL/GenBank/DDBJ whole genome shotgun (WGS) entry which is preliminary data.</text>
</comment>
<evidence type="ECO:0000256" key="1">
    <source>
        <dbReference type="SAM" id="MobiDB-lite"/>
    </source>
</evidence>
<dbReference type="Proteomes" id="UP001596050">
    <property type="component" value="Unassembled WGS sequence"/>
</dbReference>
<feature type="compositionally biased region" description="Basic and acidic residues" evidence="1">
    <location>
        <begin position="73"/>
        <end position="92"/>
    </location>
</feature>
<dbReference type="EMBL" id="JBHSMU010000008">
    <property type="protein sequence ID" value="MFC5459660.1"/>
    <property type="molecule type" value="Genomic_DNA"/>
</dbReference>
<protein>
    <submittedName>
        <fullName evidence="2">Uncharacterized protein</fullName>
    </submittedName>
</protein>
<accession>A0ABW0L1R7</accession>
<evidence type="ECO:0000313" key="3">
    <source>
        <dbReference type="Proteomes" id="UP001596050"/>
    </source>
</evidence>
<organism evidence="2 3">
    <name type="scientific">Massilia niabensis</name>
    <dbReference type="NCBI Taxonomy" id="544910"/>
    <lineage>
        <taxon>Bacteria</taxon>
        <taxon>Pseudomonadati</taxon>
        <taxon>Pseudomonadota</taxon>
        <taxon>Betaproteobacteria</taxon>
        <taxon>Burkholderiales</taxon>
        <taxon>Oxalobacteraceae</taxon>
        <taxon>Telluria group</taxon>
        <taxon>Massilia</taxon>
    </lineage>
</organism>
<name>A0ABW0L1R7_9BURK</name>
<gene>
    <name evidence="2" type="ORF">ACFPN5_07540</name>
</gene>
<sequence>MIESQPGTAFRGLPLSVQQEREITHFIEAHQRAGQEWDTPELAALIRDMLEPPELGDESRLDLDDSTATERFTAVHEESTDDGHERDLGGAP</sequence>
<keyword evidence="3" id="KW-1185">Reference proteome</keyword>
<proteinExistence type="predicted"/>
<reference evidence="3" key="1">
    <citation type="journal article" date="2019" name="Int. J. Syst. Evol. Microbiol.">
        <title>The Global Catalogue of Microorganisms (GCM) 10K type strain sequencing project: providing services to taxonomists for standard genome sequencing and annotation.</title>
        <authorList>
            <consortium name="The Broad Institute Genomics Platform"/>
            <consortium name="The Broad Institute Genome Sequencing Center for Infectious Disease"/>
            <person name="Wu L."/>
            <person name="Ma J."/>
        </authorList>
    </citation>
    <scope>NUCLEOTIDE SEQUENCE [LARGE SCALE GENOMIC DNA]</scope>
    <source>
        <strain evidence="3">KACC 12649</strain>
    </source>
</reference>
<dbReference type="RefSeq" id="WP_379781716.1">
    <property type="nucleotide sequence ID" value="NZ_JBHSMU010000008.1"/>
</dbReference>
<feature type="region of interest" description="Disordered" evidence="1">
    <location>
        <begin position="72"/>
        <end position="92"/>
    </location>
</feature>